<gene>
    <name evidence="2" type="ORF">LWC34_15565</name>
</gene>
<name>A0ABS8ZEH7_9PSEU</name>
<organism evidence="2 3">
    <name type="scientific">Kibdelosporangium philippinense</name>
    <dbReference type="NCBI Taxonomy" id="211113"/>
    <lineage>
        <taxon>Bacteria</taxon>
        <taxon>Bacillati</taxon>
        <taxon>Actinomycetota</taxon>
        <taxon>Actinomycetes</taxon>
        <taxon>Pseudonocardiales</taxon>
        <taxon>Pseudonocardiaceae</taxon>
        <taxon>Kibdelosporangium</taxon>
    </lineage>
</organism>
<dbReference type="Pfam" id="PF00561">
    <property type="entry name" value="Abhydrolase_1"/>
    <property type="match status" value="1"/>
</dbReference>
<dbReference type="Proteomes" id="UP001521150">
    <property type="component" value="Unassembled WGS sequence"/>
</dbReference>
<protein>
    <submittedName>
        <fullName evidence="2">Alpha/beta hydrolase</fullName>
    </submittedName>
</protein>
<dbReference type="InterPro" id="IPR029058">
    <property type="entry name" value="AB_hydrolase_fold"/>
</dbReference>
<dbReference type="Gene3D" id="3.40.50.1820">
    <property type="entry name" value="alpha/beta hydrolase"/>
    <property type="match status" value="1"/>
</dbReference>
<dbReference type="GO" id="GO:0016787">
    <property type="term" value="F:hydrolase activity"/>
    <property type="evidence" value="ECO:0007669"/>
    <property type="project" value="UniProtKB-KW"/>
</dbReference>
<feature type="domain" description="AB hydrolase-1" evidence="1">
    <location>
        <begin position="25"/>
        <end position="272"/>
    </location>
</feature>
<evidence type="ECO:0000313" key="2">
    <source>
        <dbReference type="EMBL" id="MCE7004242.1"/>
    </source>
</evidence>
<dbReference type="SUPFAM" id="SSF53474">
    <property type="entry name" value="alpha/beta-Hydrolases"/>
    <property type="match status" value="1"/>
</dbReference>
<dbReference type="InterPro" id="IPR000073">
    <property type="entry name" value="AB_hydrolase_1"/>
</dbReference>
<comment type="caution">
    <text evidence="2">The sequence shown here is derived from an EMBL/GenBank/DDBJ whole genome shotgun (WGS) entry which is preliminary data.</text>
</comment>
<keyword evidence="2" id="KW-0378">Hydrolase</keyword>
<evidence type="ECO:0000259" key="1">
    <source>
        <dbReference type="Pfam" id="PF00561"/>
    </source>
</evidence>
<keyword evidence="3" id="KW-1185">Reference proteome</keyword>
<dbReference type="PANTHER" id="PTHR43798:SF33">
    <property type="entry name" value="HYDROLASE, PUTATIVE (AFU_ORTHOLOGUE AFUA_2G14860)-RELATED"/>
    <property type="match status" value="1"/>
</dbReference>
<dbReference type="PRINTS" id="PR00412">
    <property type="entry name" value="EPOXHYDRLASE"/>
</dbReference>
<accession>A0ABS8ZEH7</accession>
<evidence type="ECO:0000313" key="3">
    <source>
        <dbReference type="Proteomes" id="UP001521150"/>
    </source>
</evidence>
<reference evidence="2 3" key="1">
    <citation type="submission" date="2021-12" db="EMBL/GenBank/DDBJ databases">
        <title>Genome sequence of Kibdelosporangium philippinense ATCC 49844.</title>
        <authorList>
            <person name="Fedorov E.A."/>
            <person name="Omeragic M."/>
            <person name="Shalygina K.F."/>
            <person name="Maclea K.S."/>
        </authorList>
    </citation>
    <scope>NUCLEOTIDE SEQUENCE [LARGE SCALE GENOMIC DNA]</scope>
    <source>
        <strain evidence="2 3">ATCC 49844</strain>
    </source>
</reference>
<sequence length="284" mass="31393">MTTHTIQIDGTVQRYHVHGQGPVCLMHSGGPGIAWEYLRMPEVEKHVTAVYIEPVGTPGADQLPNHPHGYTRERYAKAVDAVIDDLGEQQVYLMGHSAGGFVAQHYALTRPQNLAGVILYDTSPVTGPELFTEAQSKFDEFTARYAGHPELPEILKAWQAVPTLKDDESTTRTIRTLLPVYFKNYWAKEADLVAIRAAVTGRHVSGLDDDLVPEMIDDRAVLGMLSVPALVIVGLYDFICGPRWARELHDKIPDSTLVALADSGHFGHIEQPDDFADAIANFIR</sequence>
<dbReference type="InterPro" id="IPR050266">
    <property type="entry name" value="AB_hydrolase_sf"/>
</dbReference>
<proteinExistence type="predicted"/>
<dbReference type="InterPro" id="IPR000639">
    <property type="entry name" value="Epox_hydrolase-like"/>
</dbReference>
<dbReference type="EMBL" id="JAJVCN010000001">
    <property type="protein sequence ID" value="MCE7004242.1"/>
    <property type="molecule type" value="Genomic_DNA"/>
</dbReference>
<dbReference type="RefSeq" id="WP_233725773.1">
    <property type="nucleotide sequence ID" value="NZ_JAJVCN010000001.1"/>
</dbReference>
<dbReference type="PANTHER" id="PTHR43798">
    <property type="entry name" value="MONOACYLGLYCEROL LIPASE"/>
    <property type="match status" value="1"/>
</dbReference>